<evidence type="ECO:0000259" key="3">
    <source>
        <dbReference type="Pfam" id="PF08541"/>
    </source>
</evidence>
<dbReference type="PANTHER" id="PTHR34069">
    <property type="entry name" value="3-OXOACYL-[ACYL-CARRIER-PROTEIN] SYNTHASE 3"/>
    <property type="match status" value="1"/>
</dbReference>
<dbReference type="PANTHER" id="PTHR34069:SF3">
    <property type="entry name" value="ACYL-COA:ACYL-COA ALKYLTRANSFERASE"/>
    <property type="match status" value="1"/>
</dbReference>
<dbReference type="Pfam" id="PF08541">
    <property type="entry name" value="ACP_syn_III_C"/>
    <property type="match status" value="1"/>
</dbReference>
<gene>
    <name evidence="5" type="ORF">ACFFGN_18395</name>
</gene>
<dbReference type="Proteomes" id="UP001589890">
    <property type="component" value="Unassembled WGS sequence"/>
</dbReference>
<keyword evidence="1" id="KW-0808">Transferase</keyword>
<dbReference type="RefSeq" id="WP_380049123.1">
    <property type="nucleotide sequence ID" value="NZ_JBHLTC010000021.1"/>
</dbReference>
<keyword evidence="2" id="KW-0012">Acyltransferase</keyword>
<organism evidence="5 6">
    <name type="scientific">Kribbella deserti</name>
    <dbReference type="NCBI Taxonomy" id="1926257"/>
    <lineage>
        <taxon>Bacteria</taxon>
        <taxon>Bacillati</taxon>
        <taxon>Actinomycetota</taxon>
        <taxon>Actinomycetes</taxon>
        <taxon>Propionibacteriales</taxon>
        <taxon>Kribbellaceae</taxon>
        <taxon>Kribbella</taxon>
    </lineage>
</organism>
<sequence length="356" mass="37873">MGAVGVLGMGYFLPPEIRTNDWWPQATVDRWQDRSAHRGTNPEAPTSLSAGARRTLEAFEAYADDPFRGARERRIMPSDMSAVDMETAAAREAIMRADVTLDSIDAVLVQTPVPDQLMVNQAAVTHGVLGLRRDCVALSTQAASNGFAMHATLARSMILSGAARHVLSIHSSAITRLLDAEQPDSAWWGDGAAAAVFGPVSAGRGLLAATHDVDSANSDALVLGVPGKPWWEDGAITTYPANRAHTGAMLLSLVDRARDAIHRALAEAGLLPSDVDFYASHQGTAWLAEVTRRHSGLELARTVTTFSSAGNMSSACVPYVLALGEREESIPEGAVVATFGGGLGETWSSLVFRWGR</sequence>
<dbReference type="InterPro" id="IPR016039">
    <property type="entry name" value="Thiolase-like"/>
</dbReference>
<keyword evidence="6" id="KW-1185">Reference proteome</keyword>
<evidence type="ECO:0000259" key="4">
    <source>
        <dbReference type="Pfam" id="PF08545"/>
    </source>
</evidence>
<dbReference type="SUPFAM" id="SSF53901">
    <property type="entry name" value="Thiolase-like"/>
    <property type="match status" value="1"/>
</dbReference>
<evidence type="ECO:0000256" key="2">
    <source>
        <dbReference type="ARBA" id="ARBA00023315"/>
    </source>
</evidence>
<accession>A0ABV6QN36</accession>
<dbReference type="InterPro" id="IPR013747">
    <property type="entry name" value="ACP_syn_III_C"/>
</dbReference>
<dbReference type="InterPro" id="IPR013751">
    <property type="entry name" value="ACP_syn_III_N"/>
</dbReference>
<evidence type="ECO:0000256" key="1">
    <source>
        <dbReference type="ARBA" id="ARBA00022679"/>
    </source>
</evidence>
<evidence type="ECO:0000313" key="5">
    <source>
        <dbReference type="EMBL" id="MFC0626056.1"/>
    </source>
</evidence>
<proteinExistence type="predicted"/>
<protein>
    <submittedName>
        <fullName evidence="5">3-oxoacyl-ACP synthase III family protein</fullName>
    </submittedName>
</protein>
<dbReference type="EMBL" id="JBHLTC010000021">
    <property type="protein sequence ID" value="MFC0626056.1"/>
    <property type="molecule type" value="Genomic_DNA"/>
</dbReference>
<name>A0ABV6QN36_9ACTN</name>
<comment type="caution">
    <text evidence="5">The sequence shown here is derived from an EMBL/GenBank/DDBJ whole genome shotgun (WGS) entry which is preliminary data.</text>
</comment>
<reference evidence="5 6" key="1">
    <citation type="submission" date="2024-09" db="EMBL/GenBank/DDBJ databases">
        <authorList>
            <person name="Sun Q."/>
            <person name="Mori K."/>
        </authorList>
    </citation>
    <scope>NUCLEOTIDE SEQUENCE [LARGE SCALE GENOMIC DNA]</scope>
    <source>
        <strain evidence="5 6">CGMCC 1.15906</strain>
    </source>
</reference>
<dbReference type="Pfam" id="PF08545">
    <property type="entry name" value="ACP_syn_III"/>
    <property type="match status" value="1"/>
</dbReference>
<feature type="domain" description="Beta-ketoacyl-[acyl-carrier-protein] synthase III C-terminal" evidence="3">
    <location>
        <begin position="265"/>
        <end position="354"/>
    </location>
</feature>
<feature type="domain" description="Beta-ketoacyl-[acyl-carrier-protein] synthase III N-terminal" evidence="4">
    <location>
        <begin position="141"/>
        <end position="209"/>
    </location>
</feature>
<dbReference type="Gene3D" id="3.40.47.10">
    <property type="match status" value="1"/>
</dbReference>
<evidence type="ECO:0000313" key="6">
    <source>
        <dbReference type="Proteomes" id="UP001589890"/>
    </source>
</evidence>